<feature type="compositionally biased region" description="Basic and acidic residues" evidence="11">
    <location>
        <begin position="965"/>
        <end position="974"/>
    </location>
</feature>
<evidence type="ECO:0000313" key="16">
    <source>
        <dbReference type="Proteomes" id="UP001140091"/>
    </source>
</evidence>
<feature type="domain" description="C2" evidence="13">
    <location>
        <begin position="404"/>
        <end position="529"/>
    </location>
</feature>
<dbReference type="OrthoDB" id="419768at2759"/>
<feature type="non-terminal residue" evidence="15">
    <location>
        <position position="1048"/>
    </location>
</feature>
<evidence type="ECO:0000256" key="5">
    <source>
        <dbReference type="ARBA" id="ARBA00022737"/>
    </source>
</evidence>
<dbReference type="GO" id="GO:0061817">
    <property type="term" value="P:endoplasmic reticulum-plasma membrane tethering"/>
    <property type="evidence" value="ECO:0007669"/>
    <property type="project" value="InterPro"/>
</dbReference>
<feature type="domain" description="SMP-LTD" evidence="14">
    <location>
        <begin position="192"/>
        <end position="401"/>
    </location>
</feature>
<evidence type="ECO:0000256" key="8">
    <source>
        <dbReference type="ARBA" id="ARBA00023055"/>
    </source>
</evidence>
<dbReference type="EMBL" id="JANBPK010001197">
    <property type="protein sequence ID" value="KAJ2925009.1"/>
    <property type="molecule type" value="Genomic_DNA"/>
</dbReference>
<feature type="compositionally biased region" description="Basic and acidic residues" evidence="11">
    <location>
        <begin position="7"/>
        <end position="22"/>
    </location>
</feature>
<dbReference type="Pfam" id="PF25331">
    <property type="entry name" value="C2_Mug190_3rd"/>
    <property type="match status" value="1"/>
</dbReference>
<gene>
    <name evidence="15" type="ORF">H1R20_g12074</name>
</gene>
<accession>A0A9W8J062</accession>
<feature type="transmembrane region" description="Helical" evidence="12">
    <location>
        <begin position="302"/>
        <end position="320"/>
    </location>
</feature>
<comment type="caution">
    <text evidence="15">The sequence shown here is derived from an EMBL/GenBank/DDBJ whole genome shotgun (WGS) entry which is preliminary data.</text>
</comment>
<keyword evidence="9" id="KW-0446">Lipid-binding</keyword>
<dbReference type="PROSITE" id="PS50004">
    <property type="entry name" value="C2"/>
    <property type="match status" value="2"/>
</dbReference>
<keyword evidence="7 12" id="KW-1133">Transmembrane helix</keyword>
<dbReference type="InterPro" id="IPR000008">
    <property type="entry name" value="C2_dom"/>
</dbReference>
<keyword evidence="8" id="KW-0445">Lipid transport</keyword>
<evidence type="ECO:0000313" key="15">
    <source>
        <dbReference type="EMBL" id="KAJ2925009.1"/>
    </source>
</evidence>
<dbReference type="SMART" id="SM00239">
    <property type="entry name" value="C2"/>
    <property type="match status" value="2"/>
</dbReference>
<name>A0A9W8J062_9AGAR</name>
<dbReference type="Proteomes" id="UP001140091">
    <property type="component" value="Unassembled WGS sequence"/>
</dbReference>
<feature type="region of interest" description="Disordered" evidence="11">
    <location>
        <begin position="588"/>
        <end position="611"/>
    </location>
</feature>
<dbReference type="PANTHER" id="PTHR47348:SF2">
    <property type="entry name" value="MEIOTICALLY UP-REGULATED 190 PROTEIN"/>
    <property type="match status" value="1"/>
</dbReference>
<dbReference type="Pfam" id="PF00168">
    <property type="entry name" value="C2"/>
    <property type="match status" value="2"/>
</dbReference>
<reference evidence="15" key="1">
    <citation type="submission" date="2022-06" db="EMBL/GenBank/DDBJ databases">
        <title>Genome Sequence of Candolleomyces eurysporus.</title>
        <authorList>
            <person name="Buettner E."/>
        </authorList>
    </citation>
    <scope>NUCLEOTIDE SEQUENCE</scope>
    <source>
        <strain evidence="15">VTCC 930004</strain>
    </source>
</reference>
<evidence type="ECO:0000256" key="1">
    <source>
        <dbReference type="ARBA" id="ARBA00004586"/>
    </source>
</evidence>
<dbReference type="GO" id="GO:0008289">
    <property type="term" value="F:lipid binding"/>
    <property type="evidence" value="ECO:0007669"/>
    <property type="project" value="UniProtKB-KW"/>
</dbReference>
<keyword evidence="4 12" id="KW-0812">Transmembrane</keyword>
<dbReference type="GO" id="GO:0006869">
    <property type="term" value="P:lipid transport"/>
    <property type="evidence" value="ECO:0007669"/>
    <property type="project" value="UniProtKB-KW"/>
</dbReference>
<dbReference type="Pfam" id="PF25669">
    <property type="entry name" value="SMP_MUG190-like"/>
    <property type="match status" value="1"/>
</dbReference>
<feature type="compositionally biased region" description="Low complexity" evidence="11">
    <location>
        <begin position="953"/>
        <end position="962"/>
    </location>
</feature>
<keyword evidence="6" id="KW-0256">Endoplasmic reticulum</keyword>
<evidence type="ECO:0008006" key="17">
    <source>
        <dbReference type="Google" id="ProtNLM"/>
    </source>
</evidence>
<evidence type="ECO:0000256" key="7">
    <source>
        <dbReference type="ARBA" id="ARBA00022989"/>
    </source>
</evidence>
<dbReference type="Gene3D" id="2.60.40.150">
    <property type="entry name" value="C2 domain"/>
    <property type="match status" value="2"/>
</dbReference>
<evidence type="ECO:0000256" key="3">
    <source>
        <dbReference type="ARBA" id="ARBA00022553"/>
    </source>
</evidence>
<keyword evidence="2" id="KW-0813">Transport</keyword>
<dbReference type="GO" id="GO:0005789">
    <property type="term" value="C:endoplasmic reticulum membrane"/>
    <property type="evidence" value="ECO:0007669"/>
    <property type="project" value="UniProtKB-SubCell"/>
</dbReference>
<protein>
    <recommendedName>
        <fullName evidence="17">Meiotically up-regulated gene 190 protein</fullName>
    </recommendedName>
</protein>
<feature type="region of interest" description="Disordered" evidence="11">
    <location>
        <begin position="942"/>
        <end position="974"/>
    </location>
</feature>
<feature type="transmembrane region" description="Helical" evidence="12">
    <location>
        <begin position="101"/>
        <end position="122"/>
    </location>
</feature>
<evidence type="ECO:0000256" key="9">
    <source>
        <dbReference type="ARBA" id="ARBA00023121"/>
    </source>
</evidence>
<dbReference type="InterPro" id="IPR037765">
    <property type="entry name" value="C2B_Tricalbin"/>
</dbReference>
<dbReference type="CDD" id="cd21676">
    <property type="entry name" value="SMP_Mug190"/>
    <property type="match status" value="1"/>
</dbReference>
<feature type="region of interest" description="Disordered" evidence="11">
    <location>
        <begin position="1"/>
        <end position="23"/>
    </location>
</feature>
<dbReference type="CDD" id="cd04052">
    <property type="entry name" value="C2B_Tricalbin-like"/>
    <property type="match status" value="1"/>
</dbReference>
<keyword evidence="3" id="KW-0597">Phosphoprotein</keyword>
<keyword evidence="5" id="KW-0677">Repeat</keyword>
<evidence type="ECO:0000256" key="10">
    <source>
        <dbReference type="ARBA" id="ARBA00023136"/>
    </source>
</evidence>
<proteinExistence type="predicted"/>
<dbReference type="InterPro" id="IPR057349">
    <property type="entry name" value="C2_Mug190_3rd"/>
</dbReference>
<organism evidence="15 16">
    <name type="scientific">Candolleomyces eurysporus</name>
    <dbReference type="NCBI Taxonomy" id="2828524"/>
    <lineage>
        <taxon>Eukaryota</taxon>
        <taxon>Fungi</taxon>
        <taxon>Dikarya</taxon>
        <taxon>Basidiomycota</taxon>
        <taxon>Agaricomycotina</taxon>
        <taxon>Agaricomycetes</taxon>
        <taxon>Agaricomycetidae</taxon>
        <taxon>Agaricales</taxon>
        <taxon>Agaricineae</taxon>
        <taxon>Psathyrellaceae</taxon>
        <taxon>Candolleomyces</taxon>
    </lineage>
</organism>
<keyword evidence="16" id="KW-1185">Reference proteome</keyword>
<feature type="transmembrane region" description="Helical" evidence="12">
    <location>
        <begin position="134"/>
        <end position="159"/>
    </location>
</feature>
<feature type="region of interest" description="Disordered" evidence="11">
    <location>
        <begin position="43"/>
        <end position="65"/>
    </location>
</feature>
<evidence type="ECO:0000256" key="12">
    <source>
        <dbReference type="SAM" id="Phobius"/>
    </source>
</evidence>
<feature type="domain" description="C2" evidence="13">
    <location>
        <begin position="610"/>
        <end position="741"/>
    </location>
</feature>
<dbReference type="AlphaFoldDB" id="A0A9W8J062"/>
<dbReference type="InterPro" id="IPR035892">
    <property type="entry name" value="C2_domain_sf"/>
</dbReference>
<evidence type="ECO:0000256" key="2">
    <source>
        <dbReference type="ARBA" id="ARBA00022448"/>
    </source>
</evidence>
<evidence type="ECO:0000259" key="13">
    <source>
        <dbReference type="PROSITE" id="PS50004"/>
    </source>
</evidence>
<evidence type="ECO:0000256" key="6">
    <source>
        <dbReference type="ARBA" id="ARBA00022824"/>
    </source>
</evidence>
<dbReference type="SUPFAM" id="SSF49562">
    <property type="entry name" value="C2 domain (Calcium/lipid-binding domain, CaLB)"/>
    <property type="match status" value="2"/>
</dbReference>
<evidence type="ECO:0000259" key="14">
    <source>
        <dbReference type="PROSITE" id="PS51847"/>
    </source>
</evidence>
<dbReference type="InterPro" id="IPR031468">
    <property type="entry name" value="SMP_LBD"/>
</dbReference>
<evidence type="ECO:0000256" key="11">
    <source>
        <dbReference type="SAM" id="MobiDB-lite"/>
    </source>
</evidence>
<evidence type="ECO:0000256" key="4">
    <source>
        <dbReference type="ARBA" id="ARBA00022692"/>
    </source>
</evidence>
<dbReference type="PANTHER" id="PTHR47348">
    <property type="entry name" value="MEIOTICALLY UP-REGULATED GENE 190 PROTEIN"/>
    <property type="match status" value="1"/>
</dbReference>
<sequence length="1048" mass="116858">MSTATKYKFESEVAEGGNERTVTDPITHLPITIHDASKLELEQIPPPPTDKQEREAAMHRNDAEVSDRRHSQMEALIHELTHNNWWEDPLGDQRRARVQTAIVASAAAGAGAFGGIILYWVFNTIVGRRHGSWGLIDLVAVVTGCAILTVCVGAASLALRLFQRPARSVPHFQGNDREDIRRIFEHDGKSDSPETVAWLNSFLKSLWPIINPALFVAISDIVEDSLQATLPKFVSGVRVADIGQGSEPIRILGIRWLDAGAAAQEVDGMQAEEGDFINMEVSIAYRARQTTGKGLRSRQANAHVLMQFWLAGGIVLPAWVELQGLLTTARMRIQLTPNPPFLSVMTLTLLGKPKLSLECTPLAKNFLNVMDVPGLSSWIQSAIDATVTEYVAPRSINLDLKAMLAGQPKMDTDAVGVIIVTIRRAYDLGVDRPKSVVKNPMGKGADMYVTVGWSKWGKPLWSTRVIPKEGEPVWEETTALLVRPSELNAEEGLRLQLWDSDRFTVDDLHGNVEVPLKDIISDPATHNRFTRREDGIMTDRGEPAEGKVIWELGYFEKTTLEQHLVKKHKDYNEVKADIERESEEKLREAMAAGDEKKAEVDQQKKEDLKEKGDEIISASAPTNDWPSGILSIRIEQISGLEVQKAGEVKTDAEEDDSDDLPSAYCTIIINHQRLYKTRVKMKSNNPYFDAGTEKFIRNWRNTTVIIAVRDNRFHETDPLLGIVILPLHEVLKHRSQWTGSLPITGGVGHGRMRLALIFRSIQLHLPKRLLGWDVGTLEISSPVTTKGPVPADIASCSLVFRTKSSKGKMKVQHEGGWVERPGRPVRLAVKKRYASGLLLQFRKATVGPDVTPAYCTLWFKDIPDDEEVSVSLPICRDENGSLARARSNATIEVKEDLGHVQLTLRFWSGLSGYHHATAQKDRNMADVMEVLDCAEGAEHISQDAFPQEDVEYSDSSSPSEWSGSEDERADTTKAPEFRVTKEPKGAFKDFRKAQGELGRKHRGLMQWRAARNVAWIGRGVEGKVGKIGDRVLGQFKHRDREPPIEREV</sequence>
<feature type="compositionally biased region" description="Basic and acidic residues" evidence="11">
    <location>
        <begin position="50"/>
        <end position="65"/>
    </location>
</feature>
<comment type="subcellular location">
    <subcellularLocation>
        <location evidence="1">Endoplasmic reticulum membrane</location>
    </subcellularLocation>
</comment>
<dbReference type="PROSITE" id="PS51847">
    <property type="entry name" value="SMP"/>
    <property type="match status" value="1"/>
</dbReference>
<keyword evidence="10 12" id="KW-0472">Membrane</keyword>